<evidence type="ECO:0000313" key="6">
    <source>
        <dbReference type="EMBL" id="KAK4479938.1"/>
    </source>
</evidence>
<evidence type="ECO:0000256" key="4">
    <source>
        <dbReference type="ARBA" id="ARBA00022821"/>
    </source>
</evidence>
<evidence type="ECO:0000313" key="7">
    <source>
        <dbReference type="Proteomes" id="UP001291926"/>
    </source>
</evidence>
<keyword evidence="4" id="KW-0611">Plant defense</keyword>
<keyword evidence="2" id="KW-0433">Leucine-rich repeat</keyword>
<keyword evidence="7" id="KW-1185">Reference proteome</keyword>
<keyword evidence="5" id="KW-0547">Nucleotide-binding</keyword>
<dbReference type="Gene3D" id="1.20.5.4130">
    <property type="match status" value="1"/>
</dbReference>
<protein>
    <submittedName>
        <fullName evidence="6">Uncharacterized protein</fullName>
    </submittedName>
</protein>
<evidence type="ECO:0000256" key="5">
    <source>
        <dbReference type="ARBA" id="ARBA00022840"/>
    </source>
</evidence>
<name>A0ABR0CTQ4_9LAMI</name>
<evidence type="ECO:0000256" key="2">
    <source>
        <dbReference type="ARBA" id="ARBA00022614"/>
    </source>
</evidence>
<comment type="caution">
    <text evidence="6">The sequence shown here is derived from an EMBL/GenBank/DDBJ whole genome shotgun (WGS) entry which is preliminary data.</text>
</comment>
<gene>
    <name evidence="6" type="ORF">RD792_012990</name>
</gene>
<keyword evidence="5" id="KW-0067">ATP-binding</keyword>
<comment type="similarity">
    <text evidence="1">Belongs to the disease resistance NB-LRR family.</text>
</comment>
<accession>A0ABR0CTQ4</accession>
<evidence type="ECO:0000256" key="3">
    <source>
        <dbReference type="ARBA" id="ARBA00022737"/>
    </source>
</evidence>
<keyword evidence="3" id="KW-0677">Repeat</keyword>
<organism evidence="6 7">
    <name type="scientific">Penstemon davidsonii</name>
    <dbReference type="NCBI Taxonomy" id="160366"/>
    <lineage>
        <taxon>Eukaryota</taxon>
        <taxon>Viridiplantae</taxon>
        <taxon>Streptophyta</taxon>
        <taxon>Embryophyta</taxon>
        <taxon>Tracheophyta</taxon>
        <taxon>Spermatophyta</taxon>
        <taxon>Magnoliopsida</taxon>
        <taxon>eudicotyledons</taxon>
        <taxon>Gunneridae</taxon>
        <taxon>Pentapetalae</taxon>
        <taxon>asterids</taxon>
        <taxon>lamiids</taxon>
        <taxon>Lamiales</taxon>
        <taxon>Plantaginaceae</taxon>
        <taxon>Cheloneae</taxon>
        <taxon>Penstemon</taxon>
    </lineage>
</organism>
<dbReference type="Proteomes" id="UP001291926">
    <property type="component" value="Unassembled WGS sequence"/>
</dbReference>
<dbReference type="CDD" id="cd14798">
    <property type="entry name" value="RX-CC_like"/>
    <property type="match status" value="1"/>
</dbReference>
<dbReference type="InterPro" id="IPR038005">
    <property type="entry name" value="RX-like_CC"/>
</dbReference>
<sequence>MFSTRVTPTTYETVDSLFIVDSLLDDLENLMNHPVELDIIMKSHMEILREELTLSRSFTKDCSMFQNTGVIDESEESLVQIRDVTYEAEYLINSHVVGNLPVWYLKLRLPDVIKKIKLVGTKLKKFISKIHDINVMERFSGEVSGITTSRLDNFIVDFDDERNRILEDLMGG</sequence>
<evidence type="ECO:0000256" key="1">
    <source>
        <dbReference type="ARBA" id="ARBA00008894"/>
    </source>
</evidence>
<reference evidence="6 7" key="1">
    <citation type="journal article" date="2023" name="bioRxiv">
        <title>Genome report: Whole genome sequence and annotation of Penstemon davidsonii.</title>
        <authorList>
            <person name="Ostevik K.L."/>
            <person name="Alabady M."/>
            <person name="Zhang M."/>
            <person name="Rausher M.D."/>
        </authorList>
    </citation>
    <scope>NUCLEOTIDE SEQUENCE [LARGE SCALE GENOMIC DNA]</scope>
    <source>
        <strain evidence="6">DNT005</strain>
        <tissue evidence="6">Whole leaf</tissue>
    </source>
</reference>
<dbReference type="EMBL" id="JAYDYQ010002686">
    <property type="protein sequence ID" value="KAK4479938.1"/>
    <property type="molecule type" value="Genomic_DNA"/>
</dbReference>
<proteinExistence type="inferred from homology"/>